<sequence length="603" mass="66214">MSGKTELAHKDLRSLRDHLRSIHLAAASFEPLTPRPPIIDTSIDDEDTQWRSENVPGMRLLKEAIKGDLDRLEALLEKSPSADFSSISTNSPYLLAVWNEVLCATYPVVAIFRAFDAHGEGSTQQRSRPKNGGKAQGGQPGVKIDVVCNGGAQWIRVNTIKNSRILAELREIDSYETDSDSDTDDGAGYHQPSLAQKEFDNSLLRTGRALLASSKENPVPGTNRSPQVTLRLTRLDPAEPGVDPHVQLGERSLDNTTALPRNPAHVRNLQPTLRVNLDLSTIIALVSDLTHAPLPRDVQEASARFQPSEKYLEWKRQRITTSQSAKQKTTEQGAEDKWEPSVHARALTAQVMQEMAKGLLEEMRDRLFGASPAAARDVQFWTTAEVRDRAQRILSKIGGPGELRRADALFPAAESEAVSLEFREAQYWRESRYAQGFVPIVPIHVYPSSEPPSYANASALVGDDLSPSGAAQTPFFITLATTCRHILAQETVPHPRALPLSVINEASEIQRASVTKANPRLTAHTVQSLLWGAELGWTTLTANKSSAKAIWRDMKGAREAGKLDVDRDDRQEGGLGAITADVAALWIVDPRSLAEGQRADCNN</sequence>
<evidence type="ECO:0000313" key="2">
    <source>
        <dbReference type="EMBL" id="KZP11107.1"/>
    </source>
</evidence>
<dbReference type="PANTHER" id="PTHR13379">
    <property type="entry name" value="UNCHARACTERIZED DUF1308"/>
    <property type="match status" value="1"/>
</dbReference>
<protein>
    <recommendedName>
        <fullName evidence="4">DUF1308 domain-containing protein</fullName>
    </recommendedName>
</protein>
<dbReference type="STRING" id="436010.A0A166A016"/>
<evidence type="ECO:0008006" key="4">
    <source>
        <dbReference type="Google" id="ProtNLM"/>
    </source>
</evidence>
<evidence type="ECO:0000256" key="1">
    <source>
        <dbReference type="SAM" id="MobiDB-lite"/>
    </source>
</evidence>
<name>A0A166A016_9AGAM</name>
<dbReference type="OrthoDB" id="14527at2759"/>
<evidence type="ECO:0000313" key="3">
    <source>
        <dbReference type="Proteomes" id="UP000076532"/>
    </source>
</evidence>
<reference evidence="2 3" key="1">
    <citation type="journal article" date="2016" name="Mol. Biol. Evol.">
        <title>Comparative Genomics of Early-Diverging Mushroom-Forming Fungi Provides Insights into the Origins of Lignocellulose Decay Capabilities.</title>
        <authorList>
            <person name="Nagy L.G."/>
            <person name="Riley R."/>
            <person name="Tritt A."/>
            <person name="Adam C."/>
            <person name="Daum C."/>
            <person name="Floudas D."/>
            <person name="Sun H."/>
            <person name="Yadav J.S."/>
            <person name="Pangilinan J."/>
            <person name="Larsson K.H."/>
            <person name="Matsuura K."/>
            <person name="Barry K."/>
            <person name="Labutti K."/>
            <person name="Kuo R."/>
            <person name="Ohm R.A."/>
            <person name="Bhattacharya S.S."/>
            <person name="Shirouzu T."/>
            <person name="Yoshinaga Y."/>
            <person name="Martin F.M."/>
            <person name="Grigoriev I.V."/>
            <person name="Hibbett D.S."/>
        </authorList>
    </citation>
    <scope>NUCLEOTIDE SEQUENCE [LARGE SCALE GENOMIC DNA]</scope>
    <source>
        <strain evidence="2 3">CBS 109695</strain>
    </source>
</reference>
<feature type="region of interest" description="Disordered" evidence="1">
    <location>
        <begin position="120"/>
        <end position="141"/>
    </location>
</feature>
<organism evidence="2 3">
    <name type="scientific">Athelia psychrophila</name>
    <dbReference type="NCBI Taxonomy" id="1759441"/>
    <lineage>
        <taxon>Eukaryota</taxon>
        <taxon>Fungi</taxon>
        <taxon>Dikarya</taxon>
        <taxon>Basidiomycota</taxon>
        <taxon>Agaricomycotina</taxon>
        <taxon>Agaricomycetes</taxon>
        <taxon>Agaricomycetidae</taxon>
        <taxon>Atheliales</taxon>
        <taxon>Atheliaceae</taxon>
        <taxon>Athelia</taxon>
    </lineage>
</organism>
<gene>
    <name evidence="2" type="ORF">FIBSPDRAFT_913684</name>
</gene>
<dbReference type="AlphaFoldDB" id="A0A166A016"/>
<keyword evidence="3" id="KW-1185">Reference proteome</keyword>
<dbReference type="Proteomes" id="UP000076532">
    <property type="component" value="Unassembled WGS sequence"/>
</dbReference>
<dbReference type="PANTHER" id="PTHR13379:SF0">
    <property type="entry name" value="UPF0415 PROTEIN C7ORF25"/>
    <property type="match status" value="1"/>
</dbReference>
<dbReference type="EMBL" id="KV417668">
    <property type="protein sequence ID" value="KZP11107.1"/>
    <property type="molecule type" value="Genomic_DNA"/>
</dbReference>
<proteinExistence type="predicted"/>
<accession>A0A166A016</accession>